<dbReference type="PROSITE" id="PS01124">
    <property type="entry name" value="HTH_ARAC_FAMILY_2"/>
    <property type="match status" value="1"/>
</dbReference>
<dbReference type="SUPFAM" id="SSF46689">
    <property type="entry name" value="Homeodomain-like"/>
    <property type="match status" value="1"/>
</dbReference>
<accession>A0A0P7YEY8</accession>
<dbReference type="Gene3D" id="1.10.10.60">
    <property type="entry name" value="Homeodomain-like"/>
    <property type="match status" value="2"/>
</dbReference>
<feature type="domain" description="HTH araC/xylS-type" evidence="5">
    <location>
        <begin position="270"/>
        <end position="371"/>
    </location>
</feature>
<dbReference type="PANTHER" id="PTHR43280:SF29">
    <property type="entry name" value="ARAC-FAMILY TRANSCRIPTIONAL REGULATOR"/>
    <property type="match status" value="1"/>
</dbReference>
<dbReference type="InterPro" id="IPR009057">
    <property type="entry name" value="Homeodomain-like_sf"/>
</dbReference>
<feature type="transmembrane region" description="Helical" evidence="4">
    <location>
        <begin position="98"/>
        <end position="116"/>
    </location>
</feature>
<keyword evidence="2" id="KW-0238">DNA-binding</keyword>
<evidence type="ECO:0000313" key="6">
    <source>
        <dbReference type="EMBL" id="KPQ13081.1"/>
    </source>
</evidence>
<dbReference type="GO" id="GO:0043565">
    <property type="term" value="F:sequence-specific DNA binding"/>
    <property type="evidence" value="ECO:0007669"/>
    <property type="project" value="InterPro"/>
</dbReference>
<dbReference type="STRING" id="1305737.GCA_000526355_00052"/>
<organism evidence="6 7">
    <name type="scientific">Algoriphagus marincola HL-49</name>
    <dbReference type="NCBI Taxonomy" id="1305737"/>
    <lineage>
        <taxon>Bacteria</taxon>
        <taxon>Pseudomonadati</taxon>
        <taxon>Bacteroidota</taxon>
        <taxon>Cytophagia</taxon>
        <taxon>Cytophagales</taxon>
        <taxon>Cyclobacteriaceae</taxon>
        <taxon>Algoriphagus</taxon>
    </lineage>
</organism>
<feature type="transmembrane region" description="Helical" evidence="4">
    <location>
        <begin position="187"/>
        <end position="205"/>
    </location>
</feature>
<reference evidence="6 7" key="1">
    <citation type="submission" date="2015-09" db="EMBL/GenBank/DDBJ databases">
        <title>Identification and resolution of microdiversity through metagenomic sequencing of parallel consortia.</title>
        <authorList>
            <person name="Nelson W.C."/>
            <person name="Romine M.F."/>
            <person name="Lindemann S.R."/>
        </authorList>
    </citation>
    <scope>NUCLEOTIDE SEQUENCE [LARGE SCALE GENOMIC DNA]</scope>
    <source>
        <strain evidence="6">HL-49</strain>
    </source>
</reference>
<evidence type="ECO:0000313" key="7">
    <source>
        <dbReference type="Proteomes" id="UP000050421"/>
    </source>
</evidence>
<dbReference type="Pfam" id="PF12833">
    <property type="entry name" value="HTH_18"/>
    <property type="match status" value="1"/>
</dbReference>
<dbReference type="PANTHER" id="PTHR43280">
    <property type="entry name" value="ARAC-FAMILY TRANSCRIPTIONAL REGULATOR"/>
    <property type="match status" value="1"/>
</dbReference>
<evidence type="ECO:0000256" key="4">
    <source>
        <dbReference type="SAM" id="Phobius"/>
    </source>
</evidence>
<evidence type="ECO:0000256" key="3">
    <source>
        <dbReference type="ARBA" id="ARBA00023163"/>
    </source>
</evidence>
<feature type="transmembrane region" description="Helical" evidence="4">
    <location>
        <begin position="65"/>
        <end position="86"/>
    </location>
</feature>
<evidence type="ECO:0000256" key="1">
    <source>
        <dbReference type="ARBA" id="ARBA00023015"/>
    </source>
</evidence>
<dbReference type="AlphaFoldDB" id="A0A0P7YEY8"/>
<feature type="transmembrane region" description="Helical" evidence="4">
    <location>
        <begin position="148"/>
        <end position="166"/>
    </location>
</feature>
<dbReference type="GO" id="GO:0003700">
    <property type="term" value="F:DNA-binding transcription factor activity"/>
    <property type="evidence" value="ECO:0007669"/>
    <property type="project" value="InterPro"/>
</dbReference>
<dbReference type="PROSITE" id="PS00041">
    <property type="entry name" value="HTH_ARAC_FAMILY_1"/>
    <property type="match status" value="1"/>
</dbReference>
<proteinExistence type="predicted"/>
<feature type="transmembrane region" description="Helical" evidence="4">
    <location>
        <begin position="211"/>
        <end position="233"/>
    </location>
</feature>
<dbReference type="PRINTS" id="PR00032">
    <property type="entry name" value="HTHARAC"/>
</dbReference>
<name>A0A0P7YEY8_9BACT</name>
<dbReference type="eggNOG" id="COG2207">
    <property type="taxonomic scope" value="Bacteria"/>
</dbReference>
<keyword evidence="3" id="KW-0804">Transcription</keyword>
<dbReference type="PATRIC" id="fig|1305737.6.peg.3542"/>
<keyword evidence="4" id="KW-1133">Transmembrane helix</keyword>
<evidence type="ECO:0000256" key="2">
    <source>
        <dbReference type="ARBA" id="ARBA00023125"/>
    </source>
</evidence>
<comment type="caution">
    <text evidence="6">The sequence shown here is derived from an EMBL/GenBank/DDBJ whole genome shotgun (WGS) entry which is preliminary data.</text>
</comment>
<gene>
    <name evidence="6" type="ORF">HLUCCX10_14140</name>
</gene>
<evidence type="ECO:0000259" key="5">
    <source>
        <dbReference type="PROSITE" id="PS01124"/>
    </source>
</evidence>
<dbReference type="Proteomes" id="UP000050421">
    <property type="component" value="Unassembled WGS sequence"/>
</dbReference>
<dbReference type="OrthoDB" id="9779074at2"/>
<keyword evidence="4" id="KW-0472">Membrane</keyword>
<sequence>MDLSSVVSLVGTSFGLLAILIAILKKRGDFFKKTSFLVMLICLTYYCFIVFIIDSGKALQFPHLFRTGSPFFYLLPIAILWVGQAYLFDKKKLKRTDFFLLLIPFIHILENIPFYLQSTAQKVSYLESLIVDRDQIIYANEGLLPTSIHFAIQLFFGLLVTGYLIYILKKEETKKQLSSPEISWLKALAYVFLAFYIIGISLLIFDSQTLQIHQMASLLFGIMLVVQLFFLFFRPEVLYDIKESEKKKISMTPTISLEENEVNQYRQAIDEYFKINEDFLNTEFRQQHLAEHLNIPKNRLSQIINQVFDKNFNQLINEKRIEVAIERLESKAWRNLTIEGVAQMVGFKSRTTFNKAFQEKTGVTPSQFRKQMAKA</sequence>
<feature type="transmembrane region" description="Helical" evidence="4">
    <location>
        <begin position="6"/>
        <end position="24"/>
    </location>
</feature>
<dbReference type="InterPro" id="IPR018062">
    <property type="entry name" value="HTH_AraC-typ_CS"/>
</dbReference>
<keyword evidence="4" id="KW-0812">Transmembrane</keyword>
<feature type="transmembrane region" description="Helical" evidence="4">
    <location>
        <begin position="36"/>
        <end position="53"/>
    </location>
</feature>
<dbReference type="SMART" id="SM00342">
    <property type="entry name" value="HTH_ARAC"/>
    <property type="match status" value="1"/>
</dbReference>
<protein>
    <submittedName>
        <fullName evidence="6">AraC family transcriptional regulator</fullName>
    </submittedName>
</protein>
<keyword evidence="1" id="KW-0805">Transcription regulation</keyword>
<dbReference type="InterPro" id="IPR018060">
    <property type="entry name" value="HTH_AraC"/>
</dbReference>
<dbReference type="InterPro" id="IPR020449">
    <property type="entry name" value="Tscrpt_reg_AraC-type_HTH"/>
</dbReference>
<dbReference type="EMBL" id="LJXT01000105">
    <property type="protein sequence ID" value="KPQ13081.1"/>
    <property type="molecule type" value="Genomic_DNA"/>
</dbReference>